<feature type="compositionally biased region" description="Acidic residues" evidence="2">
    <location>
        <begin position="71"/>
        <end position="85"/>
    </location>
</feature>
<dbReference type="PROSITE" id="PS51781">
    <property type="entry name" value="SH3B"/>
    <property type="match status" value="1"/>
</dbReference>
<name>A0A1B7M2U6_9MICC</name>
<dbReference type="SMART" id="SM00287">
    <property type="entry name" value="SH3b"/>
    <property type="match status" value="3"/>
</dbReference>
<dbReference type="GO" id="GO:0009253">
    <property type="term" value="P:peptidoglycan catabolic process"/>
    <property type="evidence" value="ECO:0007669"/>
    <property type="project" value="InterPro"/>
</dbReference>
<protein>
    <recommendedName>
        <fullName evidence="4">SH3b domain-containing protein</fullName>
    </recommendedName>
</protein>
<dbReference type="InterPro" id="IPR036028">
    <property type="entry name" value="SH3-like_dom_sf"/>
</dbReference>
<dbReference type="GO" id="GO:0008270">
    <property type="term" value="F:zinc ion binding"/>
    <property type="evidence" value="ECO:0007669"/>
    <property type="project" value="InterPro"/>
</dbReference>
<evidence type="ECO:0000313" key="5">
    <source>
        <dbReference type="EMBL" id="OAV62922.1"/>
    </source>
</evidence>
<reference evidence="5 6" key="1">
    <citation type="submission" date="2016-04" db="EMBL/GenBank/DDBJ databases">
        <title>First whole genome shotgun sequence of the bacterium Enteractinococcus sp. strain UASWS1574.</title>
        <authorList>
            <person name="Crovadore J."/>
            <person name="Chablais R."/>
            <person name="Lefort F."/>
        </authorList>
    </citation>
    <scope>NUCLEOTIDE SEQUENCE [LARGE SCALE GENOMIC DNA]</scope>
    <source>
        <strain evidence="5 6">UASWS1574</strain>
    </source>
</reference>
<feature type="compositionally biased region" description="Polar residues" evidence="2">
    <location>
        <begin position="301"/>
        <end position="319"/>
    </location>
</feature>
<dbReference type="GO" id="GO:0008745">
    <property type="term" value="F:N-acetylmuramoyl-L-alanine amidase activity"/>
    <property type="evidence" value="ECO:0007669"/>
    <property type="project" value="InterPro"/>
</dbReference>
<feature type="region of interest" description="Disordered" evidence="2">
    <location>
        <begin position="293"/>
        <end position="325"/>
    </location>
</feature>
<dbReference type="Proteomes" id="UP000078292">
    <property type="component" value="Unassembled WGS sequence"/>
</dbReference>
<evidence type="ECO:0000256" key="3">
    <source>
        <dbReference type="SAM" id="SignalP"/>
    </source>
</evidence>
<evidence type="ECO:0000259" key="4">
    <source>
        <dbReference type="PROSITE" id="PS51781"/>
    </source>
</evidence>
<dbReference type="InterPro" id="IPR006619">
    <property type="entry name" value="PGRP_domain_met/bac"/>
</dbReference>
<gene>
    <name evidence="5" type="ORF">A6F49_03735</name>
</gene>
<evidence type="ECO:0000313" key="6">
    <source>
        <dbReference type="Proteomes" id="UP000078292"/>
    </source>
</evidence>
<feature type="signal peptide" evidence="3">
    <location>
        <begin position="1"/>
        <end position="28"/>
    </location>
</feature>
<proteinExistence type="inferred from homology"/>
<feature type="domain" description="SH3b" evidence="4">
    <location>
        <begin position="552"/>
        <end position="622"/>
    </location>
</feature>
<dbReference type="AlphaFoldDB" id="A0A1B7M2U6"/>
<dbReference type="SMART" id="SM00701">
    <property type="entry name" value="PGRP"/>
    <property type="match status" value="1"/>
</dbReference>
<dbReference type="InterPro" id="IPR036505">
    <property type="entry name" value="Amidase/PGRP_sf"/>
</dbReference>
<dbReference type="InterPro" id="IPR015510">
    <property type="entry name" value="PGRP"/>
</dbReference>
<feature type="compositionally biased region" description="Polar residues" evidence="2">
    <location>
        <begin position="136"/>
        <end position="161"/>
    </location>
</feature>
<dbReference type="Gene3D" id="3.40.80.10">
    <property type="entry name" value="Peptidoglycan recognition protein-like"/>
    <property type="match status" value="1"/>
</dbReference>
<evidence type="ECO:0000256" key="2">
    <source>
        <dbReference type="SAM" id="MobiDB-lite"/>
    </source>
</evidence>
<dbReference type="SUPFAM" id="SSF55846">
    <property type="entry name" value="N-acetylmuramoyl-L-alanine amidase-like"/>
    <property type="match status" value="1"/>
</dbReference>
<dbReference type="Pfam" id="PF08239">
    <property type="entry name" value="SH3_3"/>
    <property type="match status" value="3"/>
</dbReference>
<evidence type="ECO:0000256" key="1">
    <source>
        <dbReference type="ARBA" id="ARBA00007553"/>
    </source>
</evidence>
<dbReference type="SUPFAM" id="SSF50044">
    <property type="entry name" value="SH3-domain"/>
    <property type="match status" value="3"/>
</dbReference>
<organism evidence="5 6">
    <name type="scientific">Enteractinococcus helveticum</name>
    <dbReference type="NCBI Taxonomy" id="1837282"/>
    <lineage>
        <taxon>Bacteria</taxon>
        <taxon>Bacillati</taxon>
        <taxon>Actinomycetota</taxon>
        <taxon>Actinomycetes</taxon>
        <taxon>Micrococcales</taxon>
        <taxon>Micrococcaceae</taxon>
    </lineage>
</organism>
<keyword evidence="3" id="KW-0732">Signal</keyword>
<dbReference type="InterPro" id="IPR002502">
    <property type="entry name" value="Amidase_domain"/>
</dbReference>
<dbReference type="CDD" id="cd06583">
    <property type="entry name" value="PGRP"/>
    <property type="match status" value="1"/>
</dbReference>
<dbReference type="Gene3D" id="2.30.30.40">
    <property type="entry name" value="SH3 Domains"/>
    <property type="match status" value="3"/>
</dbReference>
<feature type="compositionally biased region" description="Low complexity" evidence="2">
    <location>
        <begin position="86"/>
        <end position="99"/>
    </location>
</feature>
<dbReference type="PANTHER" id="PTHR11022:SF41">
    <property type="entry name" value="PEPTIDOGLYCAN-RECOGNITION PROTEIN LC-RELATED"/>
    <property type="match status" value="1"/>
</dbReference>
<sequence>MFAHTTRIASVSALSLALIASSFSVSYALPSTSTTPVPHHQATALTVDEMDADQKPAPVQGEDTQVISVDGVDEEALPDSDEELYEQPSPEISQESEPSVTSEATPQAEDDGESEQPESLGTDAQTDEASDAPDTVETSGPETVQPSPENASPTEATQNQKSAEEQQLAETAIEDSEGTLAALTTPVESIDFIAAGITWDSNTSEDITEAALRVRKQGEWSEWHDLEVHATDEEMKAHSPRAGTEPLITLKADAVQARVHTRSGKAPEGLEVSLIDPGESATDGQLEPASIESTDVKTIDDASTASTTRPLDNATTEPDQPTGAKMMRSVSARTPLQTARSNSSADVIKPAIVTRAQWGANESLVSRSNQSSELKAMYVHHTAGTNNYSRAQAYAQVRAVHNYHAGTLRWGDIGYNFLIDRYGTIYEGRRGSIDSLPVGAQAGGFNTNTFGISTIGNFEIASPPAAMVESLKKVLAWKGLQHGINAAGTTSLTSAGGSSKHSSGTRVTVNTILGHKDTHATACPGRYLYSQLPSIRRDVATRINNAKTTTSFPTRKITAGLAYRAQKATTLRAEPNTKASTIQSLAHGSRVTTTNLASSGWWRVTYNGKTGWVPYKDLISNSKYTPPITYRTIASGLAYRAQKATVLRTDPNVKAATVQRLSQGARVTTTNRASGSWWRVTYNGKTGWVPYKDLISNSKYKAPVAYRTITSGLAYRAQRTTTLRTAPNSTATTVQRLSRGARVSTTNRAIGNWWRVTHNGKTGWVPYKDLIRNSQYR</sequence>
<accession>A0A1B7M2U6</accession>
<dbReference type="STRING" id="1837282.A6F49_03735"/>
<dbReference type="SMART" id="SM00644">
    <property type="entry name" value="Ami_2"/>
    <property type="match status" value="1"/>
</dbReference>
<dbReference type="PANTHER" id="PTHR11022">
    <property type="entry name" value="PEPTIDOGLYCAN RECOGNITION PROTEIN"/>
    <property type="match status" value="1"/>
</dbReference>
<comment type="caution">
    <text evidence="5">The sequence shown here is derived from an EMBL/GenBank/DDBJ whole genome shotgun (WGS) entry which is preliminary data.</text>
</comment>
<dbReference type="Pfam" id="PF01510">
    <property type="entry name" value="Amidase_2"/>
    <property type="match status" value="1"/>
</dbReference>
<comment type="similarity">
    <text evidence="1">Belongs to the N-acetylmuramoyl-L-alanine amidase 2 family.</text>
</comment>
<feature type="chain" id="PRO_5008597272" description="SH3b domain-containing protein" evidence="3">
    <location>
        <begin position="29"/>
        <end position="777"/>
    </location>
</feature>
<keyword evidence="6" id="KW-1185">Reference proteome</keyword>
<feature type="region of interest" description="Disordered" evidence="2">
    <location>
        <begin position="51"/>
        <end position="177"/>
    </location>
</feature>
<dbReference type="InterPro" id="IPR003646">
    <property type="entry name" value="SH3-like_bac-type"/>
</dbReference>
<dbReference type="EMBL" id="LXEY01000006">
    <property type="protein sequence ID" value="OAV62922.1"/>
    <property type="molecule type" value="Genomic_DNA"/>
</dbReference>